<dbReference type="AlphaFoldDB" id="A0A6J4L4Y1"/>
<protein>
    <submittedName>
        <fullName evidence="1">Uncharacterized protein</fullName>
    </submittedName>
</protein>
<evidence type="ECO:0000313" key="1">
    <source>
        <dbReference type="EMBL" id="CAA9319521.1"/>
    </source>
</evidence>
<name>A0A6J4L4Y1_9ACTN</name>
<dbReference type="EMBL" id="CADCUH010000021">
    <property type="protein sequence ID" value="CAA9319521.1"/>
    <property type="molecule type" value="Genomic_DNA"/>
</dbReference>
<accession>A0A6J4L4Y1</accession>
<sequence>MDVIDVTERLMAEFEDRLALNAITAVVSSCRRDLQGTPTGPLPELLERLARQRLLDLLASPVPQPRPSALQSSASPGS</sequence>
<proteinExistence type="predicted"/>
<dbReference type="Gene3D" id="1.10.8.1060">
    <property type="entry name" value="Corynebacterium glutamicum thioredoxin-dependent arsenate reductase, N-terminal domain"/>
    <property type="match status" value="1"/>
</dbReference>
<gene>
    <name evidence="1" type="ORF">AVDCRST_MAG36-317</name>
</gene>
<organism evidence="1">
    <name type="scientific">uncultured Nocardioidaceae bacterium</name>
    <dbReference type="NCBI Taxonomy" id="253824"/>
    <lineage>
        <taxon>Bacteria</taxon>
        <taxon>Bacillati</taxon>
        <taxon>Actinomycetota</taxon>
        <taxon>Actinomycetes</taxon>
        <taxon>Propionibacteriales</taxon>
        <taxon>Nocardioidaceae</taxon>
        <taxon>environmental samples</taxon>
    </lineage>
</organism>
<reference evidence="1" key="1">
    <citation type="submission" date="2020-02" db="EMBL/GenBank/DDBJ databases">
        <authorList>
            <person name="Meier V. D."/>
        </authorList>
    </citation>
    <scope>NUCLEOTIDE SEQUENCE</scope>
    <source>
        <strain evidence="1">AVDCRST_MAG36</strain>
    </source>
</reference>